<keyword evidence="3 10" id="KW-0732">Signal</keyword>
<keyword evidence="2" id="KW-0812">Transmembrane</keyword>
<evidence type="ECO:0000256" key="5">
    <source>
        <dbReference type="ARBA" id="ARBA00022837"/>
    </source>
</evidence>
<dbReference type="AlphaFoldDB" id="A0A8B6G303"/>
<keyword evidence="7" id="KW-1133">Transmembrane helix</keyword>
<protein>
    <recommendedName>
        <fullName evidence="11">Cadherin domain-containing protein</fullName>
    </recommendedName>
</protein>
<dbReference type="InterPro" id="IPR020894">
    <property type="entry name" value="Cadherin_CS"/>
</dbReference>
<dbReference type="FunFam" id="2.60.40.60:FF:000033">
    <property type="entry name" value="FAT atypical cadherin 1"/>
    <property type="match status" value="1"/>
</dbReference>
<dbReference type="Proteomes" id="UP000596742">
    <property type="component" value="Unassembled WGS sequence"/>
</dbReference>
<dbReference type="GO" id="GO:0005886">
    <property type="term" value="C:plasma membrane"/>
    <property type="evidence" value="ECO:0007669"/>
    <property type="project" value="InterPro"/>
</dbReference>
<dbReference type="GO" id="GO:0005911">
    <property type="term" value="C:cell-cell junction"/>
    <property type="evidence" value="ECO:0007669"/>
    <property type="project" value="TreeGrafter"/>
</dbReference>
<evidence type="ECO:0000256" key="9">
    <source>
        <dbReference type="PROSITE-ProRule" id="PRU00043"/>
    </source>
</evidence>
<evidence type="ECO:0000256" key="3">
    <source>
        <dbReference type="ARBA" id="ARBA00022729"/>
    </source>
</evidence>
<gene>
    <name evidence="12" type="ORF">MGAL_10B016029</name>
</gene>
<sequence>MRQVYRLLLFILGNLECSSSQSIQQPRWNNDISDLHEIPENLPLDSKLATISATGLNGVDVILITYGTETERRVSFNYTKGINAVGTVYLKEEMDREEMSTWELYFKAYDSKIGPDQVREEKLTIYITDVNDNAPKFTAPFYQEEVPENALKGYIVTAITASDPDNGNGGRFSLRLESAHLYQAAFNISQKVVDGKTVGTVTLKRELDYEILSFYQYLIIATDKDPDIPLSSNVTLVIKVKDIQDSPPYFQGLPYVTEIDENVHIDHVSISNLSRIYPSINI</sequence>
<dbReference type="EMBL" id="UYJE01007777">
    <property type="protein sequence ID" value="VDI57893.1"/>
    <property type="molecule type" value="Genomic_DNA"/>
</dbReference>
<dbReference type="PRINTS" id="PR00205">
    <property type="entry name" value="CADHERIN"/>
</dbReference>
<feature type="signal peptide" evidence="10">
    <location>
        <begin position="1"/>
        <end position="20"/>
    </location>
</feature>
<dbReference type="Gene3D" id="2.60.40.60">
    <property type="entry name" value="Cadherins"/>
    <property type="match status" value="2"/>
</dbReference>
<organism evidence="12 13">
    <name type="scientific">Mytilus galloprovincialis</name>
    <name type="common">Mediterranean mussel</name>
    <dbReference type="NCBI Taxonomy" id="29158"/>
    <lineage>
        <taxon>Eukaryota</taxon>
        <taxon>Metazoa</taxon>
        <taxon>Spiralia</taxon>
        <taxon>Lophotrochozoa</taxon>
        <taxon>Mollusca</taxon>
        <taxon>Bivalvia</taxon>
        <taxon>Autobranchia</taxon>
        <taxon>Pteriomorphia</taxon>
        <taxon>Mytilida</taxon>
        <taxon>Mytiloidea</taxon>
        <taxon>Mytilidae</taxon>
        <taxon>Mytilinae</taxon>
        <taxon>Mytilus</taxon>
    </lineage>
</organism>
<feature type="domain" description="Cadherin" evidence="11">
    <location>
        <begin position="37"/>
        <end position="137"/>
    </location>
</feature>
<name>A0A8B6G303_MYTGA</name>
<evidence type="ECO:0000259" key="11">
    <source>
        <dbReference type="PROSITE" id="PS50268"/>
    </source>
</evidence>
<dbReference type="GO" id="GO:0007156">
    <property type="term" value="P:homophilic cell adhesion via plasma membrane adhesion molecules"/>
    <property type="evidence" value="ECO:0007669"/>
    <property type="project" value="InterPro"/>
</dbReference>
<dbReference type="PANTHER" id="PTHR24025:SF23">
    <property type="entry name" value="NEURAL-CADHERIN"/>
    <property type="match status" value="1"/>
</dbReference>
<evidence type="ECO:0000256" key="10">
    <source>
        <dbReference type="SAM" id="SignalP"/>
    </source>
</evidence>
<accession>A0A8B6G303</accession>
<evidence type="ECO:0000256" key="2">
    <source>
        <dbReference type="ARBA" id="ARBA00022692"/>
    </source>
</evidence>
<keyword evidence="5 9" id="KW-0106">Calcium</keyword>
<keyword evidence="13" id="KW-1185">Reference proteome</keyword>
<feature type="chain" id="PRO_5032448802" description="Cadherin domain-containing protein" evidence="10">
    <location>
        <begin position="21"/>
        <end position="282"/>
    </location>
</feature>
<keyword evidence="8" id="KW-0472">Membrane</keyword>
<dbReference type="InterPro" id="IPR015919">
    <property type="entry name" value="Cadherin-like_sf"/>
</dbReference>
<evidence type="ECO:0000313" key="13">
    <source>
        <dbReference type="Proteomes" id="UP000596742"/>
    </source>
</evidence>
<dbReference type="PROSITE" id="PS50268">
    <property type="entry name" value="CADHERIN_2"/>
    <property type="match status" value="2"/>
</dbReference>
<comment type="subcellular location">
    <subcellularLocation>
        <location evidence="1">Membrane</location>
        <topology evidence="1">Single-pass membrane protein</topology>
    </subcellularLocation>
</comment>
<dbReference type="Pfam" id="PF00028">
    <property type="entry name" value="Cadherin"/>
    <property type="match status" value="1"/>
</dbReference>
<dbReference type="PANTHER" id="PTHR24025">
    <property type="entry name" value="DESMOGLEIN FAMILY MEMBER"/>
    <property type="match status" value="1"/>
</dbReference>
<feature type="domain" description="Cadherin" evidence="11">
    <location>
        <begin position="138"/>
        <end position="250"/>
    </location>
</feature>
<dbReference type="SMART" id="SM00112">
    <property type="entry name" value="CA"/>
    <property type="match status" value="2"/>
</dbReference>
<dbReference type="SUPFAM" id="SSF49313">
    <property type="entry name" value="Cadherin-like"/>
    <property type="match status" value="2"/>
</dbReference>
<comment type="caution">
    <text evidence="12">The sequence shown here is derived from an EMBL/GenBank/DDBJ whole genome shotgun (WGS) entry which is preliminary data.</text>
</comment>
<evidence type="ECO:0000256" key="8">
    <source>
        <dbReference type="ARBA" id="ARBA00023136"/>
    </source>
</evidence>
<dbReference type="CDD" id="cd11304">
    <property type="entry name" value="Cadherin_repeat"/>
    <property type="match status" value="2"/>
</dbReference>
<keyword evidence="6" id="KW-0130">Cell adhesion</keyword>
<dbReference type="OrthoDB" id="6162222at2759"/>
<evidence type="ECO:0000256" key="4">
    <source>
        <dbReference type="ARBA" id="ARBA00022737"/>
    </source>
</evidence>
<dbReference type="InterPro" id="IPR002126">
    <property type="entry name" value="Cadherin-like_dom"/>
</dbReference>
<dbReference type="GO" id="GO:0005509">
    <property type="term" value="F:calcium ion binding"/>
    <property type="evidence" value="ECO:0007669"/>
    <property type="project" value="UniProtKB-UniRule"/>
</dbReference>
<dbReference type="PROSITE" id="PS00232">
    <property type="entry name" value="CADHERIN_1"/>
    <property type="match status" value="1"/>
</dbReference>
<evidence type="ECO:0000256" key="1">
    <source>
        <dbReference type="ARBA" id="ARBA00004167"/>
    </source>
</evidence>
<evidence type="ECO:0000313" key="12">
    <source>
        <dbReference type="EMBL" id="VDI57893.1"/>
    </source>
</evidence>
<evidence type="ECO:0000256" key="6">
    <source>
        <dbReference type="ARBA" id="ARBA00022889"/>
    </source>
</evidence>
<evidence type="ECO:0000256" key="7">
    <source>
        <dbReference type="ARBA" id="ARBA00022989"/>
    </source>
</evidence>
<proteinExistence type="predicted"/>
<reference evidence="12" key="1">
    <citation type="submission" date="2018-11" db="EMBL/GenBank/DDBJ databases">
        <authorList>
            <person name="Alioto T."/>
            <person name="Alioto T."/>
        </authorList>
    </citation>
    <scope>NUCLEOTIDE SEQUENCE</scope>
</reference>
<dbReference type="InterPro" id="IPR050971">
    <property type="entry name" value="Cadherin-domain_protein"/>
</dbReference>
<keyword evidence="4" id="KW-0677">Repeat</keyword>